<dbReference type="EMBL" id="JAAQPH010000001">
    <property type="protein sequence ID" value="NIA67122.1"/>
    <property type="molecule type" value="Genomic_DNA"/>
</dbReference>
<dbReference type="Gene3D" id="3.40.50.300">
    <property type="entry name" value="P-loop containing nucleotide triphosphate hydrolases"/>
    <property type="match status" value="1"/>
</dbReference>
<dbReference type="GO" id="GO:0016887">
    <property type="term" value="F:ATP hydrolysis activity"/>
    <property type="evidence" value="ECO:0007669"/>
    <property type="project" value="InterPro"/>
</dbReference>
<comment type="caution">
    <text evidence="2">The sequence shown here is derived from an EMBL/GenBank/DDBJ whole genome shotgun (WGS) entry which is preliminary data.</text>
</comment>
<dbReference type="InterPro" id="IPR003593">
    <property type="entry name" value="AAA+_ATPase"/>
</dbReference>
<dbReference type="InterPro" id="IPR050764">
    <property type="entry name" value="CbbQ/NirQ/NorQ/GpvN"/>
</dbReference>
<dbReference type="PANTHER" id="PTHR42759:SF1">
    <property type="entry name" value="MAGNESIUM-CHELATASE SUBUNIT CHLD"/>
    <property type="match status" value="1"/>
</dbReference>
<sequence>MGEQSPLPVSVDETLALLSSGDYVGERSLATVLFLALKLGRPLFLEGEAGVGKTEIAKVLADTLGRRLVRLQCYEGLDVSAAVYEWNYPRQMVEIRVAEAAGAGDRASLTNDIFDERFLIERPLLQALRPDDRGAPVLLIDELDRTDEPFEAFLLEVLSDYQITIPELGSIAAASPPIVIVTSNRTREIHDALKRRCLYHWIDYPSAERELEILTVKAPGAPAKLSREIVSFVQALRKEDLFKLPGIAETLDWAEALTQLDKVALDPQAIDDTLGVLLKYQDDIAKIQGSEAARLLSDVKSELTGVAIA</sequence>
<dbReference type="InterPro" id="IPR027417">
    <property type="entry name" value="P-loop_NTPase"/>
</dbReference>
<evidence type="ECO:0000313" key="2">
    <source>
        <dbReference type="EMBL" id="NIA67122.1"/>
    </source>
</evidence>
<dbReference type="Proteomes" id="UP000761264">
    <property type="component" value="Unassembled WGS sequence"/>
</dbReference>
<dbReference type="SMART" id="SM00382">
    <property type="entry name" value="AAA"/>
    <property type="match status" value="1"/>
</dbReference>
<dbReference type="PANTHER" id="PTHR42759">
    <property type="entry name" value="MOXR FAMILY PROTEIN"/>
    <property type="match status" value="1"/>
</dbReference>
<organism evidence="2 3">
    <name type="scientific">Pelagibius litoralis</name>
    <dbReference type="NCBI Taxonomy" id="374515"/>
    <lineage>
        <taxon>Bacteria</taxon>
        <taxon>Pseudomonadati</taxon>
        <taxon>Pseudomonadota</taxon>
        <taxon>Alphaproteobacteria</taxon>
        <taxon>Rhodospirillales</taxon>
        <taxon>Rhodovibrionaceae</taxon>
        <taxon>Pelagibius</taxon>
    </lineage>
</organism>
<keyword evidence="3" id="KW-1185">Reference proteome</keyword>
<protein>
    <submittedName>
        <fullName evidence="2">MoxR family ATPase</fullName>
    </submittedName>
</protein>
<dbReference type="CDD" id="cd00009">
    <property type="entry name" value="AAA"/>
    <property type="match status" value="1"/>
</dbReference>
<evidence type="ECO:0000313" key="3">
    <source>
        <dbReference type="Proteomes" id="UP000761264"/>
    </source>
</evidence>
<dbReference type="InterPro" id="IPR011704">
    <property type="entry name" value="ATPase_dyneun-rel_AAA"/>
</dbReference>
<evidence type="ECO:0000259" key="1">
    <source>
        <dbReference type="SMART" id="SM00382"/>
    </source>
</evidence>
<name>A0A967C5W7_9PROT</name>
<dbReference type="GO" id="GO:0005524">
    <property type="term" value="F:ATP binding"/>
    <property type="evidence" value="ECO:0007669"/>
    <property type="project" value="InterPro"/>
</dbReference>
<dbReference type="Pfam" id="PF07728">
    <property type="entry name" value="AAA_5"/>
    <property type="match status" value="1"/>
</dbReference>
<accession>A0A967C5W7</accession>
<dbReference type="SUPFAM" id="SSF52540">
    <property type="entry name" value="P-loop containing nucleoside triphosphate hydrolases"/>
    <property type="match status" value="1"/>
</dbReference>
<feature type="domain" description="AAA+ ATPase" evidence="1">
    <location>
        <begin position="39"/>
        <end position="208"/>
    </location>
</feature>
<proteinExistence type="predicted"/>
<dbReference type="RefSeq" id="WP_167220877.1">
    <property type="nucleotide sequence ID" value="NZ_JAAQPH010000001.1"/>
</dbReference>
<reference evidence="2" key="1">
    <citation type="submission" date="2020-03" db="EMBL/GenBank/DDBJ databases">
        <title>Genome of Pelagibius litoralis DSM 21314T.</title>
        <authorList>
            <person name="Wang G."/>
        </authorList>
    </citation>
    <scope>NUCLEOTIDE SEQUENCE</scope>
    <source>
        <strain evidence="2">DSM 21314</strain>
    </source>
</reference>
<gene>
    <name evidence="2" type="ORF">HBA54_00785</name>
</gene>
<dbReference type="AlphaFoldDB" id="A0A967C5W7"/>